<comment type="caution">
    <text evidence="2">The sequence shown here is derived from an EMBL/GenBank/DDBJ whole genome shotgun (WGS) entry which is preliminary data.</text>
</comment>
<dbReference type="Proteomes" id="UP001063166">
    <property type="component" value="Unassembled WGS sequence"/>
</dbReference>
<feature type="region of interest" description="Disordered" evidence="1">
    <location>
        <begin position="60"/>
        <end position="85"/>
    </location>
</feature>
<gene>
    <name evidence="2" type="ORF">LshimejAT787_0805700</name>
</gene>
<evidence type="ECO:0000256" key="1">
    <source>
        <dbReference type="SAM" id="MobiDB-lite"/>
    </source>
</evidence>
<name>A0A9P3PSD8_LYOSH</name>
<sequence length="138" mass="15487">MSGEALAAIDQVDDILERFYVDKEALADHEQEDLAFYDLYDNEAKSAAFSPNRAGLWTPLLERNDSDTDPQNLEVDKGKEQEPPSRGIALAEVNRRLTIRQENVSGTQAVEESDGDECVNDRSEGEFVKEGDELHDQE</sequence>
<dbReference type="EMBL" id="BRPK01000008">
    <property type="protein sequence ID" value="GLB40699.1"/>
    <property type="molecule type" value="Genomic_DNA"/>
</dbReference>
<organism evidence="2 3">
    <name type="scientific">Lyophyllum shimeji</name>
    <name type="common">Hon-shimeji</name>
    <name type="synonym">Tricholoma shimeji</name>
    <dbReference type="NCBI Taxonomy" id="47721"/>
    <lineage>
        <taxon>Eukaryota</taxon>
        <taxon>Fungi</taxon>
        <taxon>Dikarya</taxon>
        <taxon>Basidiomycota</taxon>
        <taxon>Agaricomycotina</taxon>
        <taxon>Agaricomycetes</taxon>
        <taxon>Agaricomycetidae</taxon>
        <taxon>Agaricales</taxon>
        <taxon>Tricholomatineae</taxon>
        <taxon>Lyophyllaceae</taxon>
        <taxon>Lyophyllum</taxon>
    </lineage>
</organism>
<evidence type="ECO:0000313" key="3">
    <source>
        <dbReference type="Proteomes" id="UP001063166"/>
    </source>
</evidence>
<dbReference type="AlphaFoldDB" id="A0A9P3PSD8"/>
<evidence type="ECO:0000313" key="2">
    <source>
        <dbReference type="EMBL" id="GLB40699.1"/>
    </source>
</evidence>
<protein>
    <submittedName>
        <fullName evidence="2">Uncharacterized protein</fullName>
    </submittedName>
</protein>
<accession>A0A9P3PSD8</accession>
<feature type="compositionally biased region" description="Basic and acidic residues" evidence="1">
    <location>
        <begin position="74"/>
        <end position="83"/>
    </location>
</feature>
<reference evidence="2" key="1">
    <citation type="submission" date="2022-07" db="EMBL/GenBank/DDBJ databases">
        <title>The genome of Lyophyllum shimeji provides insight into the initial evolution of ectomycorrhizal fungal genome.</title>
        <authorList>
            <person name="Kobayashi Y."/>
            <person name="Shibata T."/>
            <person name="Hirakawa H."/>
            <person name="Shigenobu S."/>
            <person name="Nishiyama T."/>
            <person name="Yamada A."/>
            <person name="Hasebe M."/>
            <person name="Kawaguchi M."/>
        </authorList>
    </citation>
    <scope>NUCLEOTIDE SEQUENCE</scope>
    <source>
        <strain evidence="2">AT787</strain>
    </source>
</reference>
<feature type="compositionally biased region" description="Polar residues" evidence="1">
    <location>
        <begin position="101"/>
        <end position="110"/>
    </location>
</feature>
<dbReference type="OrthoDB" id="10576035at2759"/>
<proteinExistence type="predicted"/>
<keyword evidence="3" id="KW-1185">Reference proteome</keyword>
<feature type="compositionally biased region" description="Basic and acidic residues" evidence="1">
    <location>
        <begin position="119"/>
        <end position="138"/>
    </location>
</feature>
<feature type="region of interest" description="Disordered" evidence="1">
    <location>
        <begin position="101"/>
        <end position="138"/>
    </location>
</feature>